<accession>A0A2I0GLL0</accession>
<evidence type="ECO:0000313" key="2">
    <source>
        <dbReference type="Proteomes" id="UP000233551"/>
    </source>
</evidence>
<organism evidence="1 2">
    <name type="scientific">Punica granatum</name>
    <name type="common">Pomegranate</name>
    <dbReference type="NCBI Taxonomy" id="22663"/>
    <lineage>
        <taxon>Eukaryota</taxon>
        <taxon>Viridiplantae</taxon>
        <taxon>Streptophyta</taxon>
        <taxon>Embryophyta</taxon>
        <taxon>Tracheophyta</taxon>
        <taxon>Spermatophyta</taxon>
        <taxon>Magnoliopsida</taxon>
        <taxon>eudicotyledons</taxon>
        <taxon>Gunneridae</taxon>
        <taxon>Pentapetalae</taxon>
        <taxon>rosids</taxon>
        <taxon>malvids</taxon>
        <taxon>Myrtales</taxon>
        <taxon>Lythraceae</taxon>
        <taxon>Punica</taxon>
    </lineage>
</organism>
<proteinExistence type="predicted"/>
<reference evidence="1 2" key="1">
    <citation type="submission" date="2017-11" db="EMBL/GenBank/DDBJ databases">
        <title>De-novo sequencing of pomegranate (Punica granatum L.) genome.</title>
        <authorList>
            <person name="Akparov Z."/>
            <person name="Amiraslanov A."/>
            <person name="Hajiyeva S."/>
            <person name="Abbasov M."/>
            <person name="Kaur K."/>
            <person name="Hamwieh A."/>
            <person name="Solovyev V."/>
            <person name="Salamov A."/>
            <person name="Braich B."/>
            <person name="Kosarev P."/>
            <person name="Mahmoud A."/>
            <person name="Hajiyev E."/>
            <person name="Babayeva S."/>
            <person name="Izzatullayeva V."/>
            <person name="Mammadov A."/>
            <person name="Mammadov A."/>
            <person name="Sharifova S."/>
            <person name="Ojaghi J."/>
            <person name="Eynullazada K."/>
            <person name="Bayramov B."/>
            <person name="Abdulazimova A."/>
            <person name="Shahmuradov I."/>
        </authorList>
    </citation>
    <scope>NUCLEOTIDE SEQUENCE [LARGE SCALE GENOMIC DNA]</scope>
    <source>
        <strain evidence="2">cv. AG2017</strain>
        <tissue evidence="1">Leaf</tissue>
    </source>
</reference>
<name>A0A2I0GLL0_PUNGR</name>
<comment type="caution">
    <text evidence="1">The sequence shown here is derived from an EMBL/GenBank/DDBJ whole genome shotgun (WGS) entry which is preliminary data.</text>
</comment>
<dbReference type="AlphaFoldDB" id="A0A2I0GLL0"/>
<protein>
    <submittedName>
        <fullName evidence="1">Uncharacterized protein</fullName>
    </submittedName>
</protein>
<gene>
    <name evidence="1" type="ORF">CRG98_050192</name>
</gene>
<dbReference type="EMBL" id="PGOL01044872">
    <property type="protein sequence ID" value="PKH64293.1"/>
    <property type="molecule type" value="Genomic_DNA"/>
</dbReference>
<dbReference type="Proteomes" id="UP000233551">
    <property type="component" value="Unassembled WGS sequence"/>
</dbReference>
<evidence type="ECO:0000313" key="1">
    <source>
        <dbReference type="EMBL" id="PKH64293.1"/>
    </source>
</evidence>
<sequence length="107" mass="12250">MHHVRLDQVISNACDRSRVIPLFEETLDASVIRPCCPDHLVQVIVIILTAEQPRTDSHWNSFRHYHQNPTKESCFSTPANGWLSTRTIVIATDLDLMFVRQEGIGRP</sequence>
<keyword evidence="2" id="KW-1185">Reference proteome</keyword>